<gene>
    <name evidence="9" type="ORF">KUO17_14965</name>
</gene>
<feature type="transmembrane region" description="Helical" evidence="7">
    <location>
        <begin position="241"/>
        <end position="265"/>
    </location>
</feature>
<dbReference type="GO" id="GO:0004222">
    <property type="term" value="F:metalloendopeptidase activity"/>
    <property type="evidence" value="ECO:0007669"/>
    <property type="project" value="InterPro"/>
</dbReference>
<feature type="transmembrane region" description="Helical" evidence="7">
    <location>
        <begin position="145"/>
        <end position="162"/>
    </location>
</feature>
<evidence type="ECO:0000259" key="8">
    <source>
        <dbReference type="Pfam" id="PF02163"/>
    </source>
</evidence>
<evidence type="ECO:0000313" key="9">
    <source>
        <dbReference type="EMBL" id="MBV6288314.1"/>
    </source>
</evidence>
<keyword evidence="10" id="KW-1185">Reference proteome</keyword>
<keyword evidence="4 7" id="KW-0812">Transmembrane</keyword>
<evidence type="ECO:0000256" key="1">
    <source>
        <dbReference type="ARBA" id="ARBA00001947"/>
    </source>
</evidence>
<name>A0A9Q2XLF5_9PSED</name>
<dbReference type="Pfam" id="PF02163">
    <property type="entry name" value="Peptidase_M50"/>
    <property type="match status" value="1"/>
</dbReference>
<feature type="transmembrane region" description="Helical" evidence="7">
    <location>
        <begin position="371"/>
        <end position="391"/>
    </location>
</feature>
<protein>
    <submittedName>
        <fullName evidence="9">Biotin/lipoyl-binding protein</fullName>
    </submittedName>
</protein>
<dbReference type="PANTHER" id="PTHR13325">
    <property type="entry name" value="PROTEASE M50 MEMBRANE-BOUND TRANSCRIPTION FACTOR SITE 2 PROTEASE"/>
    <property type="match status" value="1"/>
</dbReference>
<feature type="transmembrane region" description="Helical" evidence="7">
    <location>
        <begin position="412"/>
        <end position="430"/>
    </location>
</feature>
<dbReference type="InterPro" id="IPR008915">
    <property type="entry name" value="Peptidase_M50"/>
</dbReference>
<dbReference type="RefSeq" id="WP_217976321.1">
    <property type="nucleotide sequence ID" value="NZ_JAHTBI010000050.1"/>
</dbReference>
<feature type="transmembrane region" description="Helical" evidence="7">
    <location>
        <begin position="169"/>
        <end position="190"/>
    </location>
</feature>
<comment type="caution">
    <text evidence="9">The sequence shown here is derived from an EMBL/GenBank/DDBJ whole genome shotgun (WGS) entry which is preliminary data.</text>
</comment>
<keyword evidence="5 7" id="KW-1133">Transmembrane helix</keyword>
<dbReference type="GO" id="GO:0005737">
    <property type="term" value="C:cytoplasm"/>
    <property type="evidence" value="ECO:0007669"/>
    <property type="project" value="TreeGrafter"/>
</dbReference>
<comment type="subcellular location">
    <subcellularLocation>
        <location evidence="2">Endomembrane system</location>
        <topology evidence="2">Multi-pass membrane protein</topology>
    </subcellularLocation>
</comment>
<reference evidence="9" key="1">
    <citation type="journal article" date="2022" name="Int. J. Syst. Evol. Microbiol.">
        <title>Pseudomonas aegrilactucae sp. nov. and Pseudomonas morbosilactucae sp. nov., pathogens causing bacterial rot of lettuce in Japan.</title>
        <authorList>
            <person name="Sawada H."/>
            <person name="Fujikawa T."/>
            <person name="Satou M."/>
        </authorList>
    </citation>
    <scope>NUCLEOTIDE SEQUENCE</scope>
    <source>
        <strain evidence="9">MAFF 301350</strain>
    </source>
</reference>
<sequence length="699" mass="77847">MMLPALRADLQLSAGAPGLDGSPQWTLADPLRGKYFKLGAPAMRLLRHWALSDPNRVLKAANAEPGAPLGPQAVEELLRFLRGHDLISASDSEQRAGYAAKAASQRQGLWAQVLHKYLFFRIPLWRPDAFLNRTWPWLERFGPNLLRFGLPTVLLLGIFLVMRDWERFLATFPHLLSLGGMAAFGIALGFAKLCHEFGHAYMAKRAGCRVPSMGVAFMVLLPMLYTDVSDAWRVQDRRTRLLIGAGGVLAELLLACIALLAWSLLPDGAGRTAAFMLASATWITTVAINVNPLMRFDGYFLLSDLWGVDNLQSRGFALCRWHLRERLFGYGEPPPERWSPGLRKRLLFWGYASWIWRAALFFGIALAVYHLFFKVLGIFLMMVELVWFIGLPIWREWQHWWKHRDKARPRKVLVLGIGLLALLAVLLVPWRSGVEVPAMLEASRVSGLHAPTPARIRQVLVKDGQQVAENQVVVELESPDLASRMSITRREIEILQLQLRRQSSRSATAADSGILEQRLAEAVAEYRGLAAQRERLSLRAPHAGVVRDLANNLAPGRWVGVDLPLAQVAEGGLRLRGYLAEADLWRVAPGATGHFVADDVLRDSLPVSLEEVDANGVSYIDQEALVSDHHGPIAVRRDEEKRAQPLEAQYGVRFDLGNGAPEQVSHPQRGLVVLDGEAMSLLGSAWRRMAALGVRESGF</sequence>
<evidence type="ECO:0000256" key="4">
    <source>
        <dbReference type="ARBA" id="ARBA00022692"/>
    </source>
</evidence>
<dbReference type="GO" id="GO:0016020">
    <property type="term" value="C:membrane"/>
    <property type="evidence" value="ECO:0007669"/>
    <property type="project" value="InterPro"/>
</dbReference>
<evidence type="ECO:0000256" key="2">
    <source>
        <dbReference type="ARBA" id="ARBA00004127"/>
    </source>
</evidence>
<dbReference type="Proteomes" id="UP001106592">
    <property type="component" value="Unassembled WGS sequence"/>
</dbReference>
<accession>A0A9Q2XLF5</accession>
<evidence type="ECO:0000256" key="6">
    <source>
        <dbReference type="ARBA" id="ARBA00023136"/>
    </source>
</evidence>
<dbReference type="EMBL" id="JAHTBI010000050">
    <property type="protein sequence ID" value="MBV6288314.1"/>
    <property type="molecule type" value="Genomic_DNA"/>
</dbReference>
<comment type="similarity">
    <text evidence="3">Belongs to the peptidase M50B family.</text>
</comment>
<feature type="transmembrane region" description="Helical" evidence="7">
    <location>
        <begin position="346"/>
        <end position="365"/>
    </location>
</feature>
<dbReference type="PANTHER" id="PTHR13325:SF3">
    <property type="entry name" value="MEMBRANE-BOUND TRANSCRIPTION FACTOR SITE-2 PROTEASE"/>
    <property type="match status" value="1"/>
</dbReference>
<feature type="transmembrane region" description="Helical" evidence="7">
    <location>
        <begin position="271"/>
        <end position="290"/>
    </location>
</feature>
<organism evidence="9 10">
    <name type="scientific">Pseudomonas aegrilactucae</name>
    <dbReference type="NCBI Taxonomy" id="2854028"/>
    <lineage>
        <taxon>Bacteria</taxon>
        <taxon>Pseudomonadati</taxon>
        <taxon>Pseudomonadota</taxon>
        <taxon>Gammaproteobacteria</taxon>
        <taxon>Pseudomonadales</taxon>
        <taxon>Pseudomonadaceae</taxon>
        <taxon>Pseudomonas</taxon>
    </lineage>
</organism>
<reference evidence="9" key="2">
    <citation type="journal article" date="2023" name="Plant Pathol.">
        <title>Dismantling and reorganizing Pseudomonas marginalis sensu#lato.</title>
        <authorList>
            <person name="Sawada H."/>
            <person name="Fujikawa T."/>
            <person name="Satou M."/>
        </authorList>
    </citation>
    <scope>NUCLEOTIDE SEQUENCE</scope>
    <source>
        <strain evidence="9">MAFF 301350</strain>
    </source>
</reference>
<dbReference type="AlphaFoldDB" id="A0A9Q2XLF5"/>
<comment type="cofactor">
    <cofactor evidence="1">
        <name>Zn(2+)</name>
        <dbReference type="ChEBI" id="CHEBI:29105"/>
    </cofactor>
</comment>
<evidence type="ECO:0000256" key="3">
    <source>
        <dbReference type="ARBA" id="ARBA00007931"/>
    </source>
</evidence>
<dbReference type="GO" id="GO:0031293">
    <property type="term" value="P:membrane protein intracellular domain proteolysis"/>
    <property type="evidence" value="ECO:0007669"/>
    <property type="project" value="TreeGrafter"/>
</dbReference>
<evidence type="ECO:0000256" key="7">
    <source>
        <dbReference type="SAM" id="Phobius"/>
    </source>
</evidence>
<dbReference type="GO" id="GO:0012505">
    <property type="term" value="C:endomembrane system"/>
    <property type="evidence" value="ECO:0007669"/>
    <property type="project" value="UniProtKB-SubCell"/>
</dbReference>
<keyword evidence="6 7" id="KW-0472">Membrane</keyword>
<feature type="domain" description="Peptidase M50" evidence="8">
    <location>
        <begin position="184"/>
        <end position="266"/>
    </location>
</feature>
<proteinExistence type="inferred from homology"/>
<feature type="transmembrane region" description="Helical" evidence="7">
    <location>
        <begin position="210"/>
        <end position="229"/>
    </location>
</feature>
<evidence type="ECO:0000256" key="5">
    <source>
        <dbReference type="ARBA" id="ARBA00022989"/>
    </source>
</evidence>
<evidence type="ECO:0000313" key="10">
    <source>
        <dbReference type="Proteomes" id="UP001106592"/>
    </source>
</evidence>
<dbReference type="InterPro" id="IPR001193">
    <property type="entry name" value="MBTPS2"/>
</dbReference>